<protein>
    <recommendedName>
        <fullName evidence="1">ATP-dependent DNA helicase</fullName>
        <ecNumber evidence="1">5.6.2.3</ecNumber>
    </recommendedName>
</protein>
<dbReference type="PANTHER" id="PTHR10492">
    <property type="match status" value="1"/>
</dbReference>
<keyword evidence="1" id="KW-0227">DNA damage</keyword>
<proteinExistence type="inferred from homology"/>
<comment type="similarity">
    <text evidence="1">Belongs to the helicase family.</text>
</comment>
<keyword evidence="1" id="KW-0234">DNA repair</keyword>
<feature type="domain" description="Helitron helicase-like" evidence="3">
    <location>
        <begin position="51"/>
        <end position="156"/>
    </location>
</feature>
<reference evidence="4" key="1">
    <citation type="journal article" date="2022" name="Int. J. Mol. Sci.">
        <title>Draft Genome of Tanacetum Coccineum: Genomic Comparison of Closely Related Tanacetum-Family Plants.</title>
        <authorList>
            <person name="Yamashiro T."/>
            <person name="Shiraishi A."/>
            <person name="Nakayama K."/>
            <person name="Satake H."/>
        </authorList>
    </citation>
    <scope>NUCLEOTIDE SEQUENCE</scope>
</reference>
<reference evidence="4" key="2">
    <citation type="submission" date="2022-01" db="EMBL/GenBank/DDBJ databases">
        <authorList>
            <person name="Yamashiro T."/>
            <person name="Shiraishi A."/>
            <person name="Satake H."/>
            <person name="Nakayama K."/>
        </authorList>
    </citation>
    <scope>NUCLEOTIDE SEQUENCE</scope>
</reference>
<evidence type="ECO:0000259" key="2">
    <source>
        <dbReference type="Pfam" id="PF05970"/>
    </source>
</evidence>
<comment type="cofactor">
    <cofactor evidence="1">
        <name>Mg(2+)</name>
        <dbReference type="ChEBI" id="CHEBI:18420"/>
    </cofactor>
</comment>
<organism evidence="4 5">
    <name type="scientific">Tanacetum coccineum</name>
    <dbReference type="NCBI Taxonomy" id="301880"/>
    <lineage>
        <taxon>Eukaryota</taxon>
        <taxon>Viridiplantae</taxon>
        <taxon>Streptophyta</taxon>
        <taxon>Embryophyta</taxon>
        <taxon>Tracheophyta</taxon>
        <taxon>Spermatophyta</taxon>
        <taxon>Magnoliopsida</taxon>
        <taxon>eudicotyledons</taxon>
        <taxon>Gunneridae</taxon>
        <taxon>Pentapetalae</taxon>
        <taxon>asterids</taxon>
        <taxon>campanulids</taxon>
        <taxon>Asterales</taxon>
        <taxon>Asteraceae</taxon>
        <taxon>Asteroideae</taxon>
        <taxon>Anthemideae</taxon>
        <taxon>Anthemidinae</taxon>
        <taxon>Tanacetum</taxon>
    </lineage>
</organism>
<keyword evidence="1" id="KW-0378">Hydrolase</keyword>
<dbReference type="EMBL" id="BQNB010012626">
    <property type="protein sequence ID" value="GJT05940.1"/>
    <property type="molecule type" value="Genomic_DNA"/>
</dbReference>
<dbReference type="InterPro" id="IPR010285">
    <property type="entry name" value="DNA_helicase_pif1-like_DEAD"/>
</dbReference>
<dbReference type="InterPro" id="IPR025476">
    <property type="entry name" value="Helitron_helicase-like"/>
</dbReference>
<sequence length="453" mass="51650">MFAMTSFGAKISLPGRRVGESEINPKIVQGLIHVLDEHNGLVREIVSGVTAGSKIILPRTSTGGPRYMYSHYLDALTICRSLGNQQFFITFTCNVKWPEIKRYMAQYPELTPADRADVICRVFEQNVKDFLSFLKEVKTFGDVSAVLFTIEFQKRGPNRILIKISNSDESTMMKGNRPHIDEIQNYVDGRFVCPYEACWRIFDFLIHSREPAVQILNVHLENMQRVNFCESDRLDIIVNLPEKKKMTLTEWFVYNNEKTDGRHLTYLDFPLEFVGCKSPIEVRTVNGQILPTYRAACEALGLLGDDKEWDIELEESTISATSKELRKIIVLGDDFRQTLPVKKGASKDELIAASIAKSHLWPYFKVCTLKENMWLLRSGLTSKQQRHSEQFARWLLDVGNGEIGEPDSENEQDSYWVTISPEYTVIADEAGMSELIDFIYDDTTLKAPTAGSL</sequence>
<feature type="domain" description="DNA helicase Pif1-like DEAD-box helicase" evidence="2">
    <location>
        <begin position="327"/>
        <end position="407"/>
    </location>
</feature>
<keyword evidence="1" id="KW-0067">ATP-binding</keyword>
<accession>A0ABQ5ATZ3</accession>
<evidence type="ECO:0000256" key="1">
    <source>
        <dbReference type="RuleBase" id="RU363044"/>
    </source>
</evidence>
<evidence type="ECO:0000259" key="3">
    <source>
        <dbReference type="Pfam" id="PF14214"/>
    </source>
</evidence>
<dbReference type="Proteomes" id="UP001151760">
    <property type="component" value="Unassembled WGS sequence"/>
</dbReference>
<name>A0ABQ5ATZ3_9ASTR</name>
<comment type="catalytic activity">
    <reaction evidence="1">
        <text>ATP + H2O = ADP + phosphate + H(+)</text>
        <dbReference type="Rhea" id="RHEA:13065"/>
        <dbReference type="ChEBI" id="CHEBI:15377"/>
        <dbReference type="ChEBI" id="CHEBI:15378"/>
        <dbReference type="ChEBI" id="CHEBI:30616"/>
        <dbReference type="ChEBI" id="CHEBI:43474"/>
        <dbReference type="ChEBI" id="CHEBI:456216"/>
        <dbReference type="EC" id="5.6.2.3"/>
    </reaction>
</comment>
<evidence type="ECO:0000313" key="4">
    <source>
        <dbReference type="EMBL" id="GJT05940.1"/>
    </source>
</evidence>
<dbReference type="PANTHER" id="PTHR10492:SF96">
    <property type="entry name" value="ATP-DEPENDENT DNA HELICASE"/>
    <property type="match status" value="1"/>
</dbReference>
<keyword evidence="5" id="KW-1185">Reference proteome</keyword>
<dbReference type="EC" id="5.6.2.3" evidence="1"/>
<dbReference type="Pfam" id="PF14214">
    <property type="entry name" value="Helitron_like_N"/>
    <property type="match status" value="1"/>
</dbReference>
<dbReference type="GO" id="GO:0004386">
    <property type="term" value="F:helicase activity"/>
    <property type="evidence" value="ECO:0007669"/>
    <property type="project" value="UniProtKB-KW"/>
</dbReference>
<keyword evidence="1 4" id="KW-0347">Helicase</keyword>
<comment type="caution">
    <text evidence="4">The sequence shown here is derived from an EMBL/GenBank/DDBJ whole genome shotgun (WGS) entry which is preliminary data.</text>
</comment>
<gene>
    <name evidence="4" type="ORF">Tco_0840402</name>
</gene>
<evidence type="ECO:0000313" key="5">
    <source>
        <dbReference type="Proteomes" id="UP001151760"/>
    </source>
</evidence>
<keyword evidence="1" id="KW-0547">Nucleotide-binding</keyword>
<dbReference type="Pfam" id="PF05970">
    <property type="entry name" value="PIF1"/>
    <property type="match status" value="1"/>
</dbReference>
<keyword evidence="1" id="KW-0233">DNA recombination</keyword>